<comment type="similarity">
    <text evidence="2">Belongs to the eukaryotic RPC9 RNA polymerase subunit family.</text>
</comment>
<dbReference type="InterPro" id="IPR038324">
    <property type="entry name" value="Rpb4/RPC9_sf"/>
</dbReference>
<keyword evidence="4" id="KW-0240">DNA-directed RNA polymerase</keyword>
<evidence type="ECO:0000256" key="2">
    <source>
        <dbReference type="ARBA" id="ARBA00006898"/>
    </source>
</evidence>
<name>A0ABR3V976_HUMIN</name>
<keyword evidence="5" id="KW-0804">Transcription</keyword>
<evidence type="ECO:0000256" key="3">
    <source>
        <dbReference type="ARBA" id="ARBA00016672"/>
    </source>
</evidence>
<dbReference type="Pfam" id="PF03874">
    <property type="entry name" value="RNA_pol_Rpb4"/>
    <property type="match status" value="1"/>
</dbReference>
<comment type="subcellular location">
    <subcellularLocation>
        <location evidence="1">Nucleus</location>
    </subcellularLocation>
</comment>
<evidence type="ECO:0000256" key="7">
    <source>
        <dbReference type="SAM" id="MobiDB-lite"/>
    </source>
</evidence>
<dbReference type="PANTHER" id="PTHR15561">
    <property type="entry name" value="CALCITONIN GENE-RELATED PEPTIDE-RECEPTOR COMPONENT PROTEIN"/>
    <property type="match status" value="1"/>
</dbReference>
<accession>A0ABR3V976</accession>
<dbReference type="InterPro" id="IPR038846">
    <property type="entry name" value="RPC9"/>
</dbReference>
<evidence type="ECO:0000313" key="8">
    <source>
        <dbReference type="EMBL" id="KAL1837648.1"/>
    </source>
</evidence>
<sequence>MKVLESQNALLSNYEVYQHTLDQRRNNKANNRRVPANAHKIMNEVSSPNPLTTLTSTLTIPQVMTYLTTKPSPLANQEEKQDYTPEAIPRLLERLREADLPGELTKGELLSILNLRPSSSALLSTAIEDMEERFSEDEQNRIVDVIAEVLGRSDPAEADGEGELDGEGEAEAVPSVENGC</sequence>
<comment type="caution">
    <text evidence="8">The sequence shown here is derived from an EMBL/GenBank/DDBJ whole genome shotgun (WGS) entry which is preliminary data.</text>
</comment>
<protein>
    <recommendedName>
        <fullName evidence="3">DNA-directed RNA polymerase III subunit RPC9</fullName>
    </recommendedName>
</protein>
<evidence type="ECO:0000313" key="9">
    <source>
        <dbReference type="Proteomes" id="UP001583172"/>
    </source>
</evidence>
<dbReference type="InterPro" id="IPR010997">
    <property type="entry name" value="HRDC-like_sf"/>
</dbReference>
<keyword evidence="6" id="KW-0539">Nucleus</keyword>
<dbReference type="Proteomes" id="UP001583172">
    <property type="component" value="Unassembled WGS sequence"/>
</dbReference>
<evidence type="ECO:0000256" key="5">
    <source>
        <dbReference type="ARBA" id="ARBA00023163"/>
    </source>
</evidence>
<evidence type="ECO:0000256" key="6">
    <source>
        <dbReference type="ARBA" id="ARBA00023242"/>
    </source>
</evidence>
<feature type="region of interest" description="Disordered" evidence="7">
    <location>
        <begin position="152"/>
        <end position="180"/>
    </location>
</feature>
<evidence type="ECO:0000256" key="4">
    <source>
        <dbReference type="ARBA" id="ARBA00022478"/>
    </source>
</evidence>
<dbReference type="Gene3D" id="1.20.1250.40">
    <property type="match status" value="1"/>
</dbReference>
<feature type="compositionally biased region" description="Acidic residues" evidence="7">
    <location>
        <begin position="156"/>
        <end position="170"/>
    </location>
</feature>
<reference evidence="8 9" key="1">
    <citation type="journal article" date="2024" name="Commun. Biol.">
        <title>Comparative genomic analysis of thermophilic fungi reveals convergent evolutionary adaptations and gene losses.</title>
        <authorList>
            <person name="Steindorff A.S."/>
            <person name="Aguilar-Pontes M.V."/>
            <person name="Robinson A.J."/>
            <person name="Andreopoulos B."/>
            <person name="LaButti K."/>
            <person name="Kuo A."/>
            <person name="Mondo S."/>
            <person name="Riley R."/>
            <person name="Otillar R."/>
            <person name="Haridas S."/>
            <person name="Lipzen A."/>
            <person name="Grimwood J."/>
            <person name="Schmutz J."/>
            <person name="Clum A."/>
            <person name="Reid I.D."/>
            <person name="Moisan M.C."/>
            <person name="Butler G."/>
            <person name="Nguyen T.T.M."/>
            <person name="Dewar K."/>
            <person name="Conant G."/>
            <person name="Drula E."/>
            <person name="Henrissat B."/>
            <person name="Hansel C."/>
            <person name="Singer S."/>
            <person name="Hutchinson M.I."/>
            <person name="de Vries R.P."/>
            <person name="Natvig D.O."/>
            <person name="Powell A.J."/>
            <person name="Tsang A."/>
            <person name="Grigoriev I.V."/>
        </authorList>
    </citation>
    <scope>NUCLEOTIDE SEQUENCE [LARGE SCALE GENOMIC DNA]</scope>
    <source>
        <strain evidence="8 9">CBS 620.91</strain>
    </source>
</reference>
<dbReference type="InterPro" id="IPR005574">
    <property type="entry name" value="Rpb4/RPC9"/>
</dbReference>
<dbReference type="PANTHER" id="PTHR15561:SF0">
    <property type="entry name" value="DNA-DIRECTED RNA POLYMERASE III SUBUNIT RPC9"/>
    <property type="match status" value="1"/>
</dbReference>
<gene>
    <name evidence="8" type="ORF">VTJ49DRAFT_3547</name>
</gene>
<keyword evidence="9" id="KW-1185">Reference proteome</keyword>
<dbReference type="SUPFAM" id="SSF47819">
    <property type="entry name" value="HRDC-like"/>
    <property type="match status" value="1"/>
</dbReference>
<evidence type="ECO:0000256" key="1">
    <source>
        <dbReference type="ARBA" id="ARBA00004123"/>
    </source>
</evidence>
<proteinExistence type="inferred from homology"/>
<organism evidence="8 9">
    <name type="scientific">Humicola insolens</name>
    <name type="common">Soft-rot fungus</name>
    <dbReference type="NCBI Taxonomy" id="85995"/>
    <lineage>
        <taxon>Eukaryota</taxon>
        <taxon>Fungi</taxon>
        <taxon>Dikarya</taxon>
        <taxon>Ascomycota</taxon>
        <taxon>Pezizomycotina</taxon>
        <taxon>Sordariomycetes</taxon>
        <taxon>Sordariomycetidae</taxon>
        <taxon>Sordariales</taxon>
        <taxon>Chaetomiaceae</taxon>
        <taxon>Mycothermus</taxon>
    </lineage>
</organism>
<dbReference type="EMBL" id="JAZGSY010000275">
    <property type="protein sequence ID" value="KAL1837648.1"/>
    <property type="molecule type" value="Genomic_DNA"/>
</dbReference>